<dbReference type="InterPro" id="IPR036477">
    <property type="entry name" value="Formyl_transf_N_sf"/>
</dbReference>
<evidence type="ECO:0000313" key="2">
    <source>
        <dbReference type="EMBL" id="TGL81156.1"/>
    </source>
</evidence>
<feature type="domain" description="Formyl transferase N-terminal" evidence="1">
    <location>
        <begin position="41"/>
        <end position="141"/>
    </location>
</feature>
<sequence>MLITILTDANSWINKRLSIFLDELKKRGHRTLLIHSIEDLEKGDVCFILSFSKILNSESLEKHRNNIVVHESDLPQGKGWSPLTWQVIEGKNKIPVCLFEAIADGVDAGLVYLRDMIHLNGFELVEELRDAQAEKTIQMCIEFIDRYPEILELGQDQTGQESFYPRRGLKDSELDINKPLKDLFSLLRTVDNLKYPAYFKINENKYILKIERAEENSL</sequence>
<dbReference type="PANTHER" id="PTHR11138:SF5">
    <property type="entry name" value="METHIONYL-TRNA FORMYLTRANSFERASE, MITOCHONDRIAL"/>
    <property type="match status" value="1"/>
</dbReference>
<dbReference type="Proteomes" id="UP000297613">
    <property type="component" value="Unassembled WGS sequence"/>
</dbReference>
<comment type="caution">
    <text evidence="2">The sequence shown here is derived from an EMBL/GenBank/DDBJ whole genome shotgun (WGS) entry which is preliminary data.</text>
</comment>
<dbReference type="Gene3D" id="3.40.50.12230">
    <property type="match status" value="1"/>
</dbReference>
<name>A0A6N4R1Y7_9LEPT</name>
<gene>
    <name evidence="2" type="ORF">EHQ83_14920</name>
</gene>
<accession>A0A6N4R1Y7</accession>
<evidence type="ECO:0000313" key="3">
    <source>
        <dbReference type="Proteomes" id="UP000297613"/>
    </source>
</evidence>
<dbReference type="Pfam" id="PF00551">
    <property type="entry name" value="Formyl_trans_N"/>
    <property type="match status" value="1"/>
</dbReference>
<dbReference type="InterPro" id="IPR002376">
    <property type="entry name" value="Formyl_transf_N"/>
</dbReference>
<organism evidence="2 3">
    <name type="scientific">Leptospira yasudae</name>
    <dbReference type="NCBI Taxonomy" id="2202201"/>
    <lineage>
        <taxon>Bacteria</taxon>
        <taxon>Pseudomonadati</taxon>
        <taxon>Spirochaetota</taxon>
        <taxon>Spirochaetia</taxon>
        <taxon>Leptospirales</taxon>
        <taxon>Leptospiraceae</taxon>
        <taxon>Leptospira</taxon>
    </lineage>
</organism>
<dbReference type="EMBL" id="RQGM01000062">
    <property type="protein sequence ID" value="TGL81156.1"/>
    <property type="molecule type" value="Genomic_DNA"/>
</dbReference>
<dbReference type="GO" id="GO:0005829">
    <property type="term" value="C:cytosol"/>
    <property type="evidence" value="ECO:0007669"/>
    <property type="project" value="TreeGrafter"/>
</dbReference>
<dbReference type="AlphaFoldDB" id="A0A6N4R1Y7"/>
<dbReference type="GO" id="GO:0004479">
    <property type="term" value="F:methionyl-tRNA formyltransferase activity"/>
    <property type="evidence" value="ECO:0007669"/>
    <property type="project" value="TreeGrafter"/>
</dbReference>
<dbReference type="RefSeq" id="WP_135573173.1">
    <property type="nucleotide sequence ID" value="NZ_RQGK01000015.1"/>
</dbReference>
<keyword evidence="2" id="KW-0808">Transferase</keyword>
<protein>
    <submittedName>
        <fullName evidence="2">Methionyl-tRNA formyltransferase</fullName>
    </submittedName>
</protein>
<dbReference type="SUPFAM" id="SSF53328">
    <property type="entry name" value="Formyltransferase"/>
    <property type="match status" value="1"/>
</dbReference>
<evidence type="ECO:0000259" key="1">
    <source>
        <dbReference type="Pfam" id="PF00551"/>
    </source>
</evidence>
<reference evidence="2 3" key="1">
    <citation type="journal article" date="2019" name="PLoS Negl. Trop. Dis.">
        <title>Revisiting the worldwide diversity of Leptospira species in the environment.</title>
        <authorList>
            <person name="Vincent A.T."/>
            <person name="Schiettekatte O."/>
            <person name="Bourhy P."/>
            <person name="Veyrier F.J."/>
            <person name="Picardeau M."/>
        </authorList>
    </citation>
    <scope>NUCLEOTIDE SEQUENCE [LARGE SCALE GENOMIC DNA]</scope>
    <source>
        <strain evidence="2 3">201702445</strain>
    </source>
</reference>
<proteinExistence type="predicted"/>
<dbReference type="PANTHER" id="PTHR11138">
    <property type="entry name" value="METHIONYL-TRNA FORMYLTRANSFERASE"/>
    <property type="match status" value="1"/>
</dbReference>